<dbReference type="OrthoDB" id="7996304at2"/>
<evidence type="ECO:0000313" key="2">
    <source>
        <dbReference type="Proteomes" id="UP000015527"/>
    </source>
</evidence>
<evidence type="ECO:0008006" key="3">
    <source>
        <dbReference type="Google" id="ProtNLM"/>
    </source>
</evidence>
<accession>T0I0L4</accession>
<name>T0I0L4_9SPHN</name>
<dbReference type="RefSeq" id="WP_021232703.1">
    <property type="nucleotide sequence ID" value="NZ_ATHL01000029.1"/>
</dbReference>
<dbReference type="EMBL" id="ATHL01000029">
    <property type="protein sequence ID" value="EQB18837.1"/>
    <property type="molecule type" value="Genomic_DNA"/>
</dbReference>
<dbReference type="Proteomes" id="UP000015527">
    <property type="component" value="Unassembled WGS sequence"/>
</dbReference>
<dbReference type="PATRIC" id="fig|1096930.3.peg.723"/>
<comment type="caution">
    <text evidence="1">The sequence shown here is derived from an EMBL/GenBank/DDBJ whole genome shotgun (WGS) entry which is preliminary data.</text>
</comment>
<sequence>MSDDIDGLLVEVRAGTEAFSRDIARMRGSIDGDLVAGFTQAGQALERGLTSAIRRGSLGFEDLKRTALGALGEIAAQSLQRLLGGSGTGGSGSHGAAAGMLDYSGLFSGLLGLPGRATGGNVSPGRGYVVGERGPELFVPTSAGRIEAPATASARDVKVAINLSAPRGSSAPQSLQRSSRQVASAVRRAIAIR</sequence>
<protein>
    <recommendedName>
        <fullName evidence="3">Tail tape measure protein</fullName>
    </recommendedName>
</protein>
<gene>
    <name evidence="1" type="ORF">L284_03670</name>
</gene>
<proteinExistence type="predicted"/>
<dbReference type="AlphaFoldDB" id="T0I0L4"/>
<keyword evidence="2" id="KW-1185">Reference proteome</keyword>
<dbReference type="eggNOG" id="ENOG5033G5Q">
    <property type="taxonomic scope" value="Bacteria"/>
</dbReference>
<organism evidence="1 2">
    <name type="scientific">Novosphingobium lindaniclasticum LE124</name>
    <dbReference type="NCBI Taxonomy" id="1096930"/>
    <lineage>
        <taxon>Bacteria</taxon>
        <taxon>Pseudomonadati</taxon>
        <taxon>Pseudomonadota</taxon>
        <taxon>Alphaproteobacteria</taxon>
        <taxon>Sphingomonadales</taxon>
        <taxon>Sphingomonadaceae</taxon>
        <taxon>Novosphingobium</taxon>
    </lineage>
</organism>
<reference evidence="1 2" key="1">
    <citation type="journal article" date="2013" name="Genome Announc.">
        <title>Genome Sequence of Novosphingobium lindaniclasticum LE124T, Isolated from a Hexachlorocyclohexane Dumpsite.</title>
        <authorList>
            <person name="Saxena A."/>
            <person name="Nayyar N."/>
            <person name="Sangwan N."/>
            <person name="Kumari R."/>
            <person name="Khurana J.P."/>
            <person name="Lal R."/>
        </authorList>
    </citation>
    <scope>NUCLEOTIDE SEQUENCE [LARGE SCALE GENOMIC DNA]</scope>
    <source>
        <strain evidence="1 2">LE124</strain>
    </source>
</reference>
<evidence type="ECO:0000313" key="1">
    <source>
        <dbReference type="EMBL" id="EQB18837.1"/>
    </source>
</evidence>